<organism evidence="5 6">
    <name type="scientific">Hibiscus sabdariffa</name>
    <name type="common">roselle</name>
    <dbReference type="NCBI Taxonomy" id="183260"/>
    <lineage>
        <taxon>Eukaryota</taxon>
        <taxon>Viridiplantae</taxon>
        <taxon>Streptophyta</taxon>
        <taxon>Embryophyta</taxon>
        <taxon>Tracheophyta</taxon>
        <taxon>Spermatophyta</taxon>
        <taxon>Magnoliopsida</taxon>
        <taxon>eudicotyledons</taxon>
        <taxon>Gunneridae</taxon>
        <taxon>Pentapetalae</taxon>
        <taxon>rosids</taxon>
        <taxon>malvids</taxon>
        <taxon>Malvales</taxon>
        <taxon>Malvaceae</taxon>
        <taxon>Malvoideae</taxon>
        <taxon>Hibiscus</taxon>
    </lineage>
</organism>
<dbReference type="PANTHER" id="PTHR31756:SF3">
    <property type="entry name" value="PYRUVATE, PHOSPHATE DIKINASE REGULATORY PROTEIN 1, CHLOROPLASTIC"/>
    <property type="match status" value="1"/>
</dbReference>
<keyword evidence="1" id="KW-0723">Serine/threonine-protein kinase</keyword>
<evidence type="ECO:0000256" key="2">
    <source>
        <dbReference type="ARBA" id="ARBA00022679"/>
    </source>
</evidence>
<evidence type="ECO:0000313" key="6">
    <source>
        <dbReference type="Proteomes" id="UP001472677"/>
    </source>
</evidence>
<dbReference type="InterPro" id="IPR005177">
    <property type="entry name" value="Kinase-pyrophosphorylase"/>
</dbReference>
<dbReference type="Pfam" id="PF03618">
    <property type="entry name" value="Kinase-PPPase"/>
    <property type="match status" value="1"/>
</dbReference>
<comment type="caution">
    <text evidence="5">The sequence shown here is derived from an EMBL/GenBank/DDBJ whole genome shotgun (WGS) entry which is preliminary data.</text>
</comment>
<sequence length="168" mass="18458">MHADDICKYTTTLVPVHLRFIAIIFPLLGHMKATKNNKHLQVGLSEKVGEQSVNTADESKTDGYTKDYTGKISEYHQFKNNVIFKVQMDDVETLMEIIKQAAKKGALLVYTLADPSMAESAKQACKLCGTPLTDVLGRVTEAIASHLGVFPGELPEKLSLFRTNAFGG</sequence>
<dbReference type="EMBL" id="JBBPBM010000356">
    <property type="protein sequence ID" value="KAK8496642.1"/>
    <property type="molecule type" value="Genomic_DNA"/>
</dbReference>
<evidence type="ECO:0000256" key="3">
    <source>
        <dbReference type="ARBA" id="ARBA00022741"/>
    </source>
</evidence>
<evidence type="ECO:0000256" key="4">
    <source>
        <dbReference type="ARBA" id="ARBA00022777"/>
    </source>
</evidence>
<evidence type="ECO:0000313" key="5">
    <source>
        <dbReference type="EMBL" id="KAK8496642.1"/>
    </source>
</evidence>
<proteinExistence type="predicted"/>
<name>A0ABR2AS96_9ROSI</name>
<accession>A0ABR2AS96</accession>
<keyword evidence="6" id="KW-1185">Reference proteome</keyword>
<reference evidence="5 6" key="1">
    <citation type="journal article" date="2024" name="G3 (Bethesda)">
        <title>Genome assembly of Hibiscus sabdariffa L. provides insights into metabolisms of medicinal natural products.</title>
        <authorList>
            <person name="Kim T."/>
        </authorList>
    </citation>
    <scope>NUCLEOTIDE SEQUENCE [LARGE SCALE GENOMIC DNA]</scope>
    <source>
        <strain evidence="5">TK-2024</strain>
        <tissue evidence="5">Old leaves</tissue>
    </source>
</reference>
<keyword evidence="3" id="KW-0547">Nucleotide-binding</keyword>
<gene>
    <name evidence="5" type="ORF">V6N12_063902</name>
</gene>
<dbReference type="PANTHER" id="PTHR31756">
    <property type="entry name" value="PYRUVATE, PHOSPHATE DIKINASE REGULATORY PROTEIN 1, CHLOROPLASTIC"/>
    <property type="match status" value="1"/>
</dbReference>
<protein>
    <submittedName>
        <fullName evidence="5">Uncharacterized protein</fullName>
    </submittedName>
</protein>
<keyword evidence="2" id="KW-0808">Transferase</keyword>
<dbReference type="Proteomes" id="UP001472677">
    <property type="component" value="Unassembled WGS sequence"/>
</dbReference>
<evidence type="ECO:0000256" key="1">
    <source>
        <dbReference type="ARBA" id="ARBA00022527"/>
    </source>
</evidence>
<keyword evidence="4" id="KW-0418">Kinase</keyword>